<feature type="region of interest" description="Disordered" evidence="5">
    <location>
        <begin position="42"/>
        <end position="115"/>
    </location>
</feature>
<dbReference type="PANTHER" id="PTHR12045">
    <property type="entry name" value="ALLANTOICASE"/>
    <property type="match status" value="1"/>
</dbReference>
<feature type="signal peptide" evidence="6">
    <location>
        <begin position="1"/>
        <end position="21"/>
    </location>
</feature>
<keyword evidence="6" id="KW-0732">Signal</keyword>
<dbReference type="InterPro" id="IPR015908">
    <property type="entry name" value="Allantoicase_dom"/>
</dbReference>
<reference evidence="8 9" key="1">
    <citation type="journal article" date="2010" name="Nature">
        <title>The sequence and de novo assembly of the giant panda genome.</title>
        <authorList>
            <person name="Li R."/>
            <person name="Fan W."/>
            <person name="Tian G."/>
            <person name="Zhu H."/>
            <person name="He L."/>
            <person name="Cai J."/>
            <person name="Huang Q."/>
            <person name="Cai Q."/>
            <person name="Li B."/>
            <person name="Bai Y."/>
            <person name="Zhang Z."/>
            <person name="Zhang Y."/>
            <person name="Wang W."/>
            <person name="Li J."/>
            <person name="Wei F."/>
            <person name="Li H."/>
            <person name="Jian M."/>
            <person name="Li J."/>
            <person name="Zhang Z."/>
            <person name="Nielsen R."/>
            <person name="Li D."/>
            <person name="Gu W."/>
            <person name="Yang Z."/>
            <person name="Xuan Z."/>
            <person name="Ryder O.A."/>
            <person name="Leung F.C."/>
            <person name="Zhou Y."/>
            <person name="Cao J."/>
            <person name="Sun X."/>
            <person name="Fu Y."/>
            <person name="Fang X."/>
            <person name="Guo X."/>
            <person name="Wang B."/>
            <person name="Hou R."/>
            <person name="Shen F."/>
            <person name="Mu B."/>
            <person name="Ni P."/>
            <person name="Lin R."/>
            <person name="Qian W."/>
            <person name="Wang G."/>
            <person name="Yu C."/>
            <person name="Nie W."/>
            <person name="Wang J."/>
            <person name="Wu Z."/>
            <person name="Liang H."/>
            <person name="Min J."/>
            <person name="Wu Q."/>
            <person name="Cheng S."/>
            <person name="Ruan J."/>
            <person name="Wang M."/>
            <person name="Shi Z."/>
            <person name="Wen M."/>
            <person name="Liu B."/>
            <person name="Ren X."/>
            <person name="Zheng H."/>
            <person name="Dong D."/>
            <person name="Cook K."/>
            <person name="Shan G."/>
            <person name="Zhang H."/>
            <person name="Kosiol C."/>
            <person name="Xie X."/>
            <person name="Lu Z."/>
            <person name="Zheng H."/>
            <person name="Li Y."/>
            <person name="Steiner C.C."/>
            <person name="Lam T.T."/>
            <person name="Lin S."/>
            <person name="Zhang Q."/>
            <person name="Li G."/>
            <person name="Tian J."/>
            <person name="Gong T."/>
            <person name="Liu H."/>
            <person name="Zhang D."/>
            <person name="Fang L."/>
            <person name="Ye C."/>
            <person name="Zhang J."/>
            <person name="Hu W."/>
            <person name="Xu A."/>
            <person name="Ren Y."/>
            <person name="Zhang G."/>
            <person name="Bruford M.W."/>
            <person name="Li Q."/>
            <person name="Ma L."/>
            <person name="Guo Y."/>
            <person name="An N."/>
            <person name="Hu Y."/>
            <person name="Zheng Y."/>
            <person name="Shi Y."/>
            <person name="Li Z."/>
            <person name="Liu Q."/>
            <person name="Chen Y."/>
            <person name="Zhao J."/>
            <person name="Qu N."/>
            <person name="Zhao S."/>
            <person name="Tian F."/>
            <person name="Wang X."/>
            <person name="Wang H."/>
            <person name="Xu L."/>
            <person name="Liu X."/>
            <person name="Vinar T."/>
            <person name="Wang Y."/>
            <person name="Lam T.W."/>
            <person name="Yiu S.M."/>
            <person name="Liu S."/>
            <person name="Zhang H."/>
            <person name="Li D."/>
            <person name="Huang Y."/>
            <person name="Wang X."/>
            <person name="Yang G."/>
            <person name="Jiang Z."/>
            <person name="Wang J."/>
            <person name="Qin N."/>
            <person name="Li L."/>
            <person name="Li J."/>
            <person name="Bolund L."/>
            <person name="Kristiansen K."/>
            <person name="Wong G.K."/>
            <person name="Olson M."/>
            <person name="Zhang X."/>
            <person name="Li S."/>
            <person name="Yang H."/>
            <person name="Wang J."/>
            <person name="Wang J."/>
        </authorList>
    </citation>
    <scope>NUCLEOTIDE SEQUENCE [LARGE SCALE GENOMIC DNA]</scope>
</reference>
<comment type="similarity">
    <text evidence="2">Belongs to the allantoicase family.</text>
</comment>
<dbReference type="NCBIfam" id="TIGR02961">
    <property type="entry name" value="allantoicase"/>
    <property type="match status" value="1"/>
</dbReference>
<feature type="chain" id="PRO_5030654855" description="Probable inactive allantoicase" evidence="6">
    <location>
        <begin position="22"/>
        <end position="519"/>
    </location>
</feature>
<keyword evidence="9" id="KW-1185">Reference proteome</keyword>
<reference evidence="8" key="2">
    <citation type="submission" date="2025-08" db="UniProtKB">
        <authorList>
            <consortium name="Ensembl"/>
        </authorList>
    </citation>
    <scope>IDENTIFICATION</scope>
</reference>
<evidence type="ECO:0000313" key="9">
    <source>
        <dbReference type="Proteomes" id="UP000008912"/>
    </source>
</evidence>
<evidence type="ECO:0000256" key="5">
    <source>
        <dbReference type="SAM" id="MobiDB-lite"/>
    </source>
</evidence>
<dbReference type="GO" id="GO:0004037">
    <property type="term" value="F:allantoicase activity"/>
    <property type="evidence" value="ECO:0007669"/>
    <property type="project" value="InterPro"/>
</dbReference>
<dbReference type="PANTHER" id="PTHR12045:SF3">
    <property type="entry name" value="INACTIVE ALLANTOICASE-RELATED"/>
    <property type="match status" value="1"/>
</dbReference>
<dbReference type="GeneTree" id="ENSGT00390000001793"/>
<evidence type="ECO:0000256" key="6">
    <source>
        <dbReference type="SAM" id="SignalP"/>
    </source>
</evidence>
<feature type="domain" description="Allantoicase" evidence="7">
    <location>
        <begin position="330"/>
        <end position="492"/>
    </location>
</feature>
<dbReference type="InterPro" id="IPR008979">
    <property type="entry name" value="Galactose-bd-like_sf"/>
</dbReference>
<evidence type="ECO:0000256" key="2">
    <source>
        <dbReference type="ARBA" id="ARBA00009242"/>
    </source>
</evidence>
<dbReference type="Gene3D" id="2.60.120.260">
    <property type="entry name" value="Galactose-binding domain-like"/>
    <property type="match status" value="2"/>
</dbReference>
<accession>A0A7N5K7L4</accession>
<dbReference type="Pfam" id="PF01391">
    <property type="entry name" value="Collagen"/>
    <property type="match status" value="1"/>
</dbReference>
<feature type="compositionally biased region" description="Basic and acidic residues" evidence="5">
    <location>
        <begin position="62"/>
        <end position="71"/>
    </location>
</feature>
<dbReference type="SUPFAM" id="SSF49785">
    <property type="entry name" value="Galactose-binding domain-like"/>
    <property type="match status" value="2"/>
</dbReference>
<dbReference type="Pfam" id="PF03561">
    <property type="entry name" value="Allantoicase"/>
    <property type="match status" value="2"/>
</dbReference>
<comment type="function">
    <text evidence="1">The function of this enzyme is unclear as allantoicase activity is not known to exist in mammals.</text>
</comment>
<organism evidence="8 9">
    <name type="scientific">Ailuropoda melanoleuca</name>
    <name type="common">Giant panda</name>
    <dbReference type="NCBI Taxonomy" id="9646"/>
    <lineage>
        <taxon>Eukaryota</taxon>
        <taxon>Metazoa</taxon>
        <taxon>Chordata</taxon>
        <taxon>Craniata</taxon>
        <taxon>Vertebrata</taxon>
        <taxon>Euteleostomi</taxon>
        <taxon>Mammalia</taxon>
        <taxon>Eutheria</taxon>
        <taxon>Laurasiatheria</taxon>
        <taxon>Carnivora</taxon>
        <taxon>Caniformia</taxon>
        <taxon>Ursidae</taxon>
        <taxon>Ailuropoda</taxon>
    </lineage>
</organism>
<dbReference type="InParanoid" id="A0A7N5K7L4"/>
<protein>
    <recommendedName>
        <fullName evidence="3">Probable inactive allantoicase</fullName>
    </recommendedName>
    <alternativeName>
        <fullName evidence="4">Allantoate amidinohydrolase</fullName>
    </alternativeName>
</protein>
<reference evidence="8" key="3">
    <citation type="submission" date="2025-09" db="UniProtKB">
        <authorList>
            <consortium name="Ensembl"/>
        </authorList>
    </citation>
    <scope>IDENTIFICATION</scope>
</reference>
<dbReference type="InterPro" id="IPR008160">
    <property type="entry name" value="Collagen"/>
</dbReference>
<gene>
    <name evidence="8" type="primary">ALLC</name>
</gene>
<dbReference type="FunFam" id="2.60.120.260:FF:000085">
    <property type="entry name" value="probable allantoicase"/>
    <property type="match status" value="1"/>
</dbReference>
<evidence type="ECO:0000313" key="8">
    <source>
        <dbReference type="Ensembl" id="ENSAMEP00000035937.1"/>
    </source>
</evidence>
<proteinExistence type="inferred from homology"/>
<dbReference type="FunFam" id="2.60.120.260:FF:000077">
    <property type="entry name" value="Probable allantoicase"/>
    <property type="match status" value="1"/>
</dbReference>
<name>A0A7N5K7L4_AILME</name>
<dbReference type="AlphaFoldDB" id="A0A7N5K7L4"/>
<dbReference type="HAMAP" id="MF_00813">
    <property type="entry name" value="Allantoicase"/>
    <property type="match status" value="1"/>
</dbReference>
<dbReference type="Ensembl" id="ENSAMET00000026393.1">
    <property type="protein sequence ID" value="ENSAMEP00000035937.1"/>
    <property type="gene ID" value="ENSAMEG00000018438.2"/>
</dbReference>
<evidence type="ECO:0000259" key="7">
    <source>
        <dbReference type="Pfam" id="PF03561"/>
    </source>
</evidence>
<evidence type="ECO:0000256" key="1">
    <source>
        <dbReference type="ARBA" id="ARBA00003893"/>
    </source>
</evidence>
<evidence type="ECO:0000256" key="4">
    <source>
        <dbReference type="ARBA" id="ARBA00031078"/>
    </source>
</evidence>
<feature type="domain" description="Allantoicase" evidence="7">
    <location>
        <begin position="135"/>
        <end position="307"/>
    </location>
</feature>
<dbReference type="Proteomes" id="UP000008912">
    <property type="component" value="Unassembled WGS sequence"/>
</dbReference>
<dbReference type="GO" id="GO:0000256">
    <property type="term" value="P:allantoin catabolic process"/>
    <property type="evidence" value="ECO:0007669"/>
    <property type="project" value="InterPro"/>
</dbReference>
<evidence type="ECO:0000256" key="3">
    <source>
        <dbReference type="ARBA" id="ARBA00029559"/>
    </source>
</evidence>
<sequence>MKRGLALIGLAFLWLLPVGHPQQMAEDACSLHILVPGLKGDAGEKGDKGAPGRPGRVGPTGEKGDMGDKGQKGSVGRHGKIGPIGSKGEKGDSGDMGPPGPNGEPGSMADSPREGRLARCPDFTQLADMASESVGGKVLFATDDFFAPAENLIKSDSPSFREHEYTEFGKWMDGWETRRKRIPGHDWCVIKLGIQGIIRGFDVDISYFMGDYAPRMSIQAANLEEDKQPAIPQRGVRTGAAATPEEFEAVAQLKSDDWNYLVPMTELKPGKPASSHNYFPVNSQQRWSHVRLNIFPDGGIARLRVYGIGQKDWTATDSKEPFDLVAIAHGGACVGYSNAHFGHPNNMIGVGKAKSMADGWETARRLDRPPVLENDENGILLVPGCEWAVFRLAHPGVITQIEIDTTHFKGNSPDSCKLEGCILTTQEEEDMIKQKWELPGQKWKPLLPVTKLSANKSHLFDSLTLELQDVITHTRLTISPDGGVSRLRLKGFPSSICLLRPREKPMMRFSVKAGFRANL</sequence>
<dbReference type="InterPro" id="IPR005164">
    <property type="entry name" value="Allantoicase"/>
</dbReference>